<keyword evidence="2" id="KW-1185">Reference proteome</keyword>
<organism evidence="1 2">
    <name type="scientific">Variovorax rhizosphaerae</name>
    <dbReference type="NCBI Taxonomy" id="1836200"/>
    <lineage>
        <taxon>Bacteria</taxon>
        <taxon>Pseudomonadati</taxon>
        <taxon>Pseudomonadota</taxon>
        <taxon>Betaproteobacteria</taxon>
        <taxon>Burkholderiales</taxon>
        <taxon>Comamonadaceae</taxon>
        <taxon>Variovorax</taxon>
    </lineage>
</organism>
<name>A0ABU8WYX3_9BURK</name>
<evidence type="ECO:0000313" key="1">
    <source>
        <dbReference type="EMBL" id="MEJ8852738.1"/>
    </source>
</evidence>
<sequence length="61" mass="7036">MNVFETMRSDLNELVRLVRASERYCTTIAARPGLASSETHQVELAREHRINELWSRYGVTA</sequence>
<dbReference type="Proteomes" id="UP001385892">
    <property type="component" value="Unassembled WGS sequence"/>
</dbReference>
<reference evidence="1 2" key="1">
    <citation type="submission" date="2024-03" db="EMBL/GenBank/DDBJ databases">
        <title>Novel species of the genus Variovorax.</title>
        <authorList>
            <person name="Liu Q."/>
            <person name="Xin Y.-H."/>
        </authorList>
    </citation>
    <scope>NUCLEOTIDE SEQUENCE [LARGE SCALE GENOMIC DNA]</scope>
    <source>
        <strain evidence="1 2">KACC 18900</strain>
    </source>
</reference>
<dbReference type="EMBL" id="JBBKZT010000063">
    <property type="protein sequence ID" value="MEJ8852738.1"/>
    <property type="molecule type" value="Genomic_DNA"/>
</dbReference>
<accession>A0ABU8WYX3</accession>
<comment type="caution">
    <text evidence="1">The sequence shown here is derived from an EMBL/GenBank/DDBJ whole genome shotgun (WGS) entry which is preliminary data.</text>
</comment>
<evidence type="ECO:0000313" key="2">
    <source>
        <dbReference type="Proteomes" id="UP001385892"/>
    </source>
</evidence>
<protein>
    <submittedName>
        <fullName evidence="1">Uncharacterized protein</fullName>
    </submittedName>
</protein>
<gene>
    <name evidence="1" type="ORF">WKW82_39515</name>
</gene>
<proteinExistence type="predicted"/>
<dbReference type="RefSeq" id="WP_340348678.1">
    <property type="nucleotide sequence ID" value="NZ_JBBKZT010000063.1"/>
</dbReference>